<comment type="caution">
    <text evidence="2">The sequence shown here is derived from an EMBL/GenBank/DDBJ whole genome shotgun (WGS) entry which is preliminary data.</text>
</comment>
<feature type="compositionally biased region" description="Basic and acidic residues" evidence="1">
    <location>
        <begin position="99"/>
        <end position="118"/>
    </location>
</feature>
<evidence type="ECO:0000313" key="2">
    <source>
        <dbReference type="EMBL" id="MBP1938032.1"/>
    </source>
</evidence>
<name>A0ABS4H722_9BACL</name>
<protein>
    <recommendedName>
        <fullName evidence="4">Heat induced stress protein YflT</fullName>
    </recommendedName>
</protein>
<accession>A0ABS4H722</accession>
<feature type="compositionally biased region" description="Gly residues" evidence="1">
    <location>
        <begin position="122"/>
        <end position="132"/>
    </location>
</feature>
<dbReference type="EMBL" id="JAGGKP010000009">
    <property type="protein sequence ID" value="MBP1938032.1"/>
    <property type="molecule type" value="Genomic_DNA"/>
</dbReference>
<keyword evidence="3" id="KW-1185">Reference proteome</keyword>
<dbReference type="RefSeq" id="WP_209851789.1">
    <property type="nucleotide sequence ID" value="NZ_CBCRVE010000010.1"/>
</dbReference>
<evidence type="ECO:0008006" key="4">
    <source>
        <dbReference type="Google" id="ProtNLM"/>
    </source>
</evidence>
<feature type="region of interest" description="Disordered" evidence="1">
    <location>
        <begin position="96"/>
        <end position="132"/>
    </location>
</feature>
<evidence type="ECO:0000256" key="1">
    <source>
        <dbReference type="SAM" id="MobiDB-lite"/>
    </source>
</evidence>
<organism evidence="2 3">
    <name type="scientific">Paenibacillus sediminis</name>
    <dbReference type="NCBI Taxonomy" id="664909"/>
    <lineage>
        <taxon>Bacteria</taxon>
        <taxon>Bacillati</taxon>
        <taxon>Bacillota</taxon>
        <taxon>Bacilli</taxon>
        <taxon>Bacillales</taxon>
        <taxon>Paenibacillaceae</taxon>
        <taxon>Paenibacillus</taxon>
    </lineage>
</organism>
<proteinExistence type="predicted"/>
<dbReference type="Proteomes" id="UP001519273">
    <property type="component" value="Unassembled WGS sequence"/>
</dbReference>
<reference evidence="2 3" key="1">
    <citation type="submission" date="2021-03" db="EMBL/GenBank/DDBJ databases">
        <title>Genomic Encyclopedia of Type Strains, Phase IV (KMG-IV): sequencing the most valuable type-strain genomes for metagenomic binning, comparative biology and taxonomic classification.</title>
        <authorList>
            <person name="Goeker M."/>
        </authorList>
    </citation>
    <scope>NUCLEOTIDE SEQUENCE [LARGE SCALE GENOMIC DNA]</scope>
    <source>
        <strain evidence="2 3">DSM 23491</strain>
    </source>
</reference>
<gene>
    <name evidence="2" type="ORF">J2Z20_002949</name>
</gene>
<evidence type="ECO:0000313" key="3">
    <source>
        <dbReference type="Proteomes" id="UP001519273"/>
    </source>
</evidence>
<sequence length="132" mass="14487">MQETAITFQFPDPYSANQALDTLQELGYRPVHASYGNALHVHMDHQDITSMLEIAQAHGGVIMNAQSLSQDNLLYGEMGVDDIPIPAHVVNEDFSELYSSDKAEQSRGSNTDHDENNHFGESYGGFSGDVNA</sequence>